<evidence type="ECO:0000313" key="1">
    <source>
        <dbReference type="EMBL" id="KZS21881.1"/>
    </source>
</evidence>
<dbReference type="Proteomes" id="UP000076858">
    <property type="component" value="Unassembled WGS sequence"/>
</dbReference>
<keyword evidence="2" id="KW-1185">Reference proteome</keyword>
<sequence length="69" mass="7689">MLRNTIPEMSFVSVCVVVLISVKEHQVLSVSLVASCFCGTLQTISDSCVRNCGELFHLFYTHPRERIGS</sequence>
<organism evidence="1 2">
    <name type="scientific">Daphnia magna</name>
    <dbReference type="NCBI Taxonomy" id="35525"/>
    <lineage>
        <taxon>Eukaryota</taxon>
        <taxon>Metazoa</taxon>
        <taxon>Ecdysozoa</taxon>
        <taxon>Arthropoda</taxon>
        <taxon>Crustacea</taxon>
        <taxon>Branchiopoda</taxon>
        <taxon>Diplostraca</taxon>
        <taxon>Cladocera</taxon>
        <taxon>Anomopoda</taxon>
        <taxon>Daphniidae</taxon>
        <taxon>Daphnia</taxon>
    </lineage>
</organism>
<reference evidence="1 2" key="1">
    <citation type="submission" date="2016-03" db="EMBL/GenBank/DDBJ databases">
        <title>EvidentialGene: Evidence-directed Construction of Genes on Genomes.</title>
        <authorList>
            <person name="Gilbert D.G."/>
            <person name="Choi J.-H."/>
            <person name="Mockaitis K."/>
            <person name="Colbourne J."/>
            <person name="Pfrender M."/>
        </authorList>
    </citation>
    <scope>NUCLEOTIDE SEQUENCE [LARGE SCALE GENOMIC DNA]</scope>
    <source>
        <strain evidence="1 2">Xinb3</strain>
        <tissue evidence="1">Complete organism</tissue>
    </source>
</reference>
<name>A0A162T3V9_9CRUS</name>
<comment type="caution">
    <text evidence="1">The sequence shown here is derived from an EMBL/GenBank/DDBJ whole genome shotgun (WGS) entry which is preliminary data.</text>
</comment>
<dbReference type="AlphaFoldDB" id="A0A162T3V9"/>
<gene>
    <name evidence="1" type="ORF">APZ42_011021</name>
</gene>
<evidence type="ECO:0000313" key="2">
    <source>
        <dbReference type="Proteomes" id="UP000076858"/>
    </source>
</evidence>
<proteinExistence type="predicted"/>
<accession>A0A162T3V9</accession>
<protein>
    <submittedName>
        <fullName evidence="1">Uncharacterized protein</fullName>
    </submittedName>
</protein>
<dbReference type="EMBL" id="LRGB01000007">
    <property type="protein sequence ID" value="KZS21881.1"/>
    <property type="molecule type" value="Genomic_DNA"/>
</dbReference>